<dbReference type="SMART" id="SM00421">
    <property type="entry name" value="HTH_LUXR"/>
    <property type="match status" value="1"/>
</dbReference>
<evidence type="ECO:0000313" key="2">
    <source>
        <dbReference type="EMBL" id="SFS65438.1"/>
    </source>
</evidence>
<dbReference type="OrthoDB" id="7855389at2"/>
<organism evidence="2 3">
    <name type="scientific">Alloyangia pacifica</name>
    <dbReference type="NCBI Taxonomy" id="311180"/>
    <lineage>
        <taxon>Bacteria</taxon>
        <taxon>Pseudomonadati</taxon>
        <taxon>Pseudomonadota</taxon>
        <taxon>Alphaproteobacteria</taxon>
        <taxon>Rhodobacterales</taxon>
        <taxon>Roseobacteraceae</taxon>
        <taxon>Alloyangia</taxon>
    </lineage>
</organism>
<proteinExistence type="predicted"/>
<dbReference type="GO" id="GO:0006355">
    <property type="term" value="P:regulation of DNA-templated transcription"/>
    <property type="evidence" value="ECO:0007669"/>
    <property type="project" value="InterPro"/>
</dbReference>
<reference evidence="3" key="1">
    <citation type="submission" date="2016-10" db="EMBL/GenBank/DDBJ databases">
        <authorList>
            <person name="Varghese N."/>
            <person name="Submissions S."/>
        </authorList>
    </citation>
    <scope>NUCLEOTIDE SEQUENCE [LARGE SCALE GENOMIC DNA]</scope>
    <source>
        <strain evidence="3">DSM 26894</strain>
    </source>
</reference>
<evidence type="ECO:0000259" key="1">
    <source>
        <dbReference type="SMART" id="SM00421"/>
    </source>
</evidence>
<sequence>MSDESEILAALFAASLGSDPEDPATSGEALWQGFLARLAAATHAESALLRLAWPGRPVQGWQIGAPWEGVEEAVVERMRSGRVYSQVDIPGVGAAAGLAGPAAVDGRGAMPLRALRWRIGREARVLIALRRRGEDFRAVDGLQLANLTPYLGVALTGWRQLEQARARAALDRQLAAALGAGWLLFAPSGQVLAMAEGLAAQLEALAGIALRPDGRLSLSEPSAQALRQALTTAARDGTARDGVGGAPGRVMLSAEPAVELFLSPESFGGETQLVGRLRHGLSARDLPPGRLAAGFGLSRSEARLVACLCDGLSLAEAADELGWTQETARSTSKQVFARMGVRGQTGVLRRVLESGVWWG</sequence>
<feature type="domain" description="HTH luxR-type" evidence="1">
    <location>
        <begin position="294"/>
        <end position="351"/>
    </location>
</feature>
<keyword evidence="2" id="KW-0238">DNA-binding</keyword>
<dbReference type="RefSeq" id="WP_092430764.1">
    <property type="nucleotide sequence ID" value="NZ_FNCL01000022.1"/>
</dbReference>
<accession>A0A1I6RLU8</accession>
<dbReference type="Gene3D" id="1.10.10.10">
    <property type="entry name" value="Winged helix-like DNA-binding domain superfamily/Winged helix DNA-binding domain"/>
    <property type="match status" value="1"/>
</dbReference>
<dbReference type="STRING" id="311180.SAMN04488050_103174"/>
<dbReference type="GO" id="GO:0003677">
    <property type="term" value="F:DNA binding"/>
    <property type="evidence" value="ECO:0007669"/>
    <property type="project" value="UniProtKB-KW"/>
</dbReference>
<protein>
    <submittedName>
        <fullName evidence="2">DNA-binding transcriptional regulator, CsgD family</fullName>
    </submittedName>
</protein>
<dbReference type="InterPro" id="IPR036388">
    <property type="entry name" value="WH-like_DNA-bd_sf"/>
</dbReference>
<dbReference type="AlphaFoldDB" id="A0A1I6RLU8"/>
<evidence type="ECO:0000313" key="3">
    <source>
        <dbReference type="Proteomes" id="UP000199392"/>
    </source>
</evidence>
<dbReference type="EMBL" id="FOZW01000003">
    <property type="protein sequence ID" value="SFS65438.1"/>
    <property type="molecule type" value="Genomic_DNA"/>
</dbReference>
<gene>
    <name evidence="2" type="ORF">SAMN04488050_103174</name>
</gene>
<dbReference type="Proteomes" id="UP000199392">
    <property type="component" value="Unassembled WGS sequence"/>
</dbReference>
<dbReference type="InterPro" id="IPR000792">
    <property type="entry name" value="Tscrpt_reg_LuxR_C"/>
</dbReference>
<keyword evidence="3" id="KW-1185">Reference proteome</keyword>
<name>A0A1I6RLU8_9RHOB</name>
<dbReference type="SUPFAM" id="SSF46894">
    <property type="entry name" value="C-terminal effector domain of the bipartite response regulators"/>
    <property type="match status" value="1"/>
</dbReference>
<dbReference type="InterPro" id="IPR016032">
    <property type="entry name" value="Sig_transdc_resp-reg_C-effctor"/>
</dbReference>